<keyword evidence="7 13" id="KW-0479">Metal-binding</keyword>
<dbReference type="SUPFAM" id="SSF54919">
    <property type="entry name" value="Nucleoside diphosphate kinase, NDK"/>
    <property type="match status" value="1"/>
</dbReference>
<keyword evidence="10 13" id="KW-0067">ATP-binding</keyword>
<dbReference type="GO" id="GO:0004550">
    <property type="term" value="F:nucleoside diphosphate kinase activity"/>
    <property type="evidence" value="ECO:0007669"/>
    <property type="project" value="UniProtKB-UniRule"/>
</dbReference>
<evidence type="ECO:0000256" key="7">
    <source>
        <dbReference type="ARBA" id="ARBA00022723"/>
    </source>
</evidence>
<evidence type="ECO:0000256" key="1">
    <source>
        <dbReference type="ARBA" id="ARBA00001946"/>
    </source>
</evidence>
<feature type="active site" description="Pros-phosphohistidine intermediate" evidence="13 14">
    <location>
        <position position="115"/>
    </location>
</feature>
<dbReference type="PRINTS" id="PR01243">
    <property type="entry name" value="NUCDPKINASE"/>
</dbReference>
<dbReference type="GO" id="GO:0005524">
    <property type="term" value="F:ATP binding"/>
    <property type="evidence" value="ECO:0007669"/>
    <property type="project" value="UniProtKB-UniRule"/>
</dbReference>
<dbReference type="GO" id="GO:0006183">
    <property type="term" value="P:GTP biosynthetic process"/>
    <property type="evidence" value="ECO:0007669"/>
    <property type="project" value="UniProtKB-UniRule"/>
</dbReference>
<accession>A0AAE3HBJ6</accession>
<feature type="binding site" evidence="13 14">
    <location>
        <position position="112"/>
    </location>
    <ligand>
        <name>ATP</name>
        <dbReference type="ChEBI" id="CHEBI:30616"/>
    </ligand>
</feature>
<evidence type="ECO:0000313" key="18">
    <source>
        <dbReference type="EMBL" id="MCQ6963099.1"/>
    </source>
</evidence>
<protein>
    <recommendedName>
        <fullName evidence="4 13">Nucleoside diphosphate kinase</fullName>
        <shortName evidence="13">NDK</shortName>
        <shortName evidence="13">NDP kinase</shortName>
        <ecNumber evidence="3 13">2.7.4.6</ecNumber>
    </recommendedName>
    <alternativeName>
        <fullName evidence="13">Nucleoside-2-P kinase</fullName>
    </alternativeName>
</protein>
<name>A0AAE3HBJ6_9EURY</name>
<dbReference type="FunFam" id="3.30.70.141:FF:000003">
    <property type="entry name" value="Nucleoside diphosphate kinase"/>
    <property type="match status" value="1"/>
</dbReference>
<evidence type="ECO:0000313" key="19">
    <source>
        <dbReference type="Proteomes" id="UP001206983"/>
    </source>
</evidence>
<dbReference type="EMBL" id="JTEO01000004">
    <property type="protein sequence ID" value="MCQ6963099.1"/>
    <property type="molecule type" value="Genomic_DNA"/>
</dbReference>
<evidence type="ECO:0000256" key="12">
    <source>
        <dbReference type="ARBA" id="ARBA00023080"/>
    </source>
</evidence>
<feature type="binding site" evidence="13 14">
    <location>
        <position position="102"/>
    </location>
    <ligand>
        <name>ATP</name>
        <dbReference type="ChEBI" id="CHEBI:30616"/>
    </ligand>
</feature>
<evidence type="ECO:0000256" key="14">
    <source>
        <dbReference type="PROSITE-ProRule" id="PRU00706"/>
    </source>
</evidence>
<comment type="catalytic activity">
    <reaction evidence="13">
        <text>a ribonucleoside 5'-diphosphate + ATP = a ribonucleoside 5'-triphosphate + ADP</text>
        <dbReference type="Rhea" id="RHEA:18113"/>
        <dbReference type="ChEBI" id="CHEBI:30616"/>
        <dbReference type="ChEBI" id="CHEBI:57930"/>
        <dbReference type="ChEBI" id="CHEBI:61557"/>
        <dbReference type="ChEBI" id="CHEBI:456216"/>
        <dbReference type="EC" id="2.7.4.6"/>
    </reaction>
</comment>
<dbReference type="NCBIfam" id="NF001908">
    <property type="entry name" value="PRK00668.1"/>
    <property type="match status" value="1"/>
</dbReference>
<dbReference type="RefSeq" id="WP_256622994.1">
    <property type="nucleotide sequence ID" value="NZ_JTEO01000004.1"/>
</dbReference>
<evidence type="ECO:0000256" key="11">
    <source>
        <dbReference type="ARBA" id="ARBA00022842"/>
    </source>
</evidence>
<feature type="binding site" evidence="13 14">
    <location>
        <position position="85"/>
    </location>
    <ligand>
        <name>ATP</name>
        <dbReference type="ChEBI" id="CHEBI:30616"/>
    </ligand>
</feature>
<dbReference type="PANTHER" id="PTHR11349">
    <property type="entry name" value="NUCLEOSIDE DIPHOSPHATE KINASE"/>
    <property type="match status" value="1"/>
</dbReference>
<evidence type="ECO:0000256" key="3">
    <source>
        <dbReference type="ARBA" id="ARBA00012966"/>
    </source>
</evidence>
<evidence type="ECO:0000256" key="4">
    <source>
        <dbReference type="ARBA" id="ARBA00017632"/>
    </source>
</evidence>
<evidence type="ECO:0000256" key="9">
    <source>
        <dbReference type="ARBA" id="ARBA00022777"/>
    </source>
</evidence>
<evidence type="ECO:0000256" key="16">
    <source>
        <dbReference type="RuleBase" id="RU004013"/>
    </source>
</evidence>
<dbReference type="InterPro" id="IPR023005">
    <property type="entry name" value="Nucleoside_diP_kinase_AS"/>
</dbReference>
<dbReference type="InterPro" id="IPR001564">
    <property type="entry name" value="Nucleoside_diP_kinase"/>
</dbReference>
<dbReference type="Pfam" id="PF00334">
    <property type="entry name" value="NDK"/>
    <property type="match status" value="1"/>
</dbReference>
<proteinExistence type="inferred from homology"/>
<feature type="domain" description="Nucleoside diphosphate kinase-like" evidence="17">
    <location>
        <begin position="1"/>
        <end position="138"/>
    </location>
</feature>
<evidence type="ECO:0000256" key="15">
    <source>
        <dbReference type="RuleBase" id="RU004011"/>
    </source>
</evidence>
<keyword evidence="6 13" id="KW-0808">Transferase</keyword>
<evidence type="ECO:0000256" key="10">
    <source>
        <dbReference type="ARBA" id="ARBA00022840"/>
    </source>
</evidence>
<sequence length="149" mass="16269">MEQTYIMIKPDGVQRGLIGEIVSRIEKRGLKVAAMRLGVMSAESAKEHYREHAERPFFASLIEYVTSGPSVSMVVEGKNAIAIMRAVNGATNPVNAAPGTIRGDFAIETGRNVVHASDSPESAKREISIHFKGSEIVSYSKIDEVCLYE</sequence>
<evidence type="ECO:0000256" key="2">
    <source>
        <dbReference type="ARBA" id="ARBA00008142"/>
    </source>
</evidence>
<dbReference type="GO" id="GO:0046872">
    <property type="term" value="F:metal ion binding"/>
    <property type="evidence" value="ECO:0007669"/>
    <property type="project" value="UniProtKB-KW"/>
</dbReference>
<comment type="function">
    <text evidence="13">Major role in the synthesis of nucleoside triphosphates other than ATP. The ATP gamma phosphate is transferred to the NDP beta phosphate via a ping-pong mechanism, using a phosphorylated active-site intermediate.</text>
</comment>
<evidence type="ECO:0000256" key="8">
    <source>
        <dbReference type="ARBA" id="ARBA00022741"/>
    </source>
</evidence>
<keyword evidence="12 13" id="KW-0546">Nucleotide metabolism</keyword>
<dbReference type="InterPro" id="IPR034907">
    <property type="entry name" value="NDK-like_dom"/>
</dbReference>
<evidence type="ECO:0000256" key="13">
    <source>
        <dbReference type="HAMAP-Rule" id="MF_00451"/>
    </source>
</evidence>
<dbReference type="Gene3D" id="3.30.70.141">
    <property type="entry name" value="Nucleoside diphosphate kinase-like domain"/>
    <property type="match status" value="1"/>
</dbReference>
<keyword evidence="8 13" id="KW-0547">Nucleotide-binding</keyword>
<feature type="binding site" evidence="13 14">
    <location>
        <position position="91"/>
    </location>
    <ligand>
        <name>ATP</name>
        <dbReference type="ChEBI" id="CHEBI:30616"/>
    </ligand>
</feature>
<evidence type="ECO:0000259" key="17">
    <source>
        <dbReference type="SMART" id="SM00562"/>
    </source>
</evidence>
<evidence type="ECO:0000256" key="6">
    <source>
        <dbReference type="ARBA" id="ARBA00022679"/>
    </source>
</evidence>
<comment type="similarity">
    <text evidence="2 13 14 15">Belongs to the NDK family.</text>
</comment>
<dbReference type="AlphaFoldDB" id="A0AAE3HBJ6"/>
<keyword evidence="11 13" id="KW-0460">Magnesium</keyword>
<dbReference type="CDD" id="cd04413">
    <property type="entry name" value="NDPk_I"/>
    <property type="match status" value="1"/>
</dbReference>
<dbReference type="InterPro" id="IPR036850">
    <property type="entry name" value="NDK-like_dom_sf"/>
</dbReference>
<keyword evidence="19" id="KW-1185">Reference proteome</keyword>
<keyword evidence="13" id="KW-0963">Cytoplasm</keyword>
<dbReference type="Proteomes" id="UP001206983">
    <property type="component" value="Unassembled WGS sequence"/>
</dbReference>
<comment type="cofactor">
    <cofactor evidence="1 13">
        <name>Mg(2+)</name>
        <dbReference type="ChEBI" id="CHEBI:18420"/>
    </cofactor>
</comment>
<evidence type="ECO:0000256" key="5">
    <source>
        <dbReference type="ARBA" id="ARBA00022553"/>
    </source>
</evidence>
<dbReference type="SMART" id="SM00562">
    <property type="entry name" value="NDK"/>
    <property type="match status" value="1"/>
</dbReference>
<organism evidence="18 19">
    <name type="scientific">Methanolobus chelungpuianus</name>
    <dbReference type="NCBI Taxonomy" id="502115"/>
    <lineage>
        <taxon>Archaea</taxon>
        <taxon>Methanobacteriati</taxon>
        <taxon>Methanobacteriota</taxon>
        <taxon>Stenosarchaea group</taxon>
        <taxon>Methanomicrobia</taxon>
        <taxon>Methanosarcinales</taxon>
        <taxon>Methanosarcinaceae</taxon>
        <taxon>Methanolobus</taxon>
    </lineage>
</organism>
<comment type="caution">
    <text evidence="18">The sequence shown here is derived from an EMBL/GenBank/DDBJ whole genome shotgun (WGS) entry which is preliminary data.</text>
</comment>
<dbReference type="GO" id="GO:0005737">
    <property type="term" value="C:cytoplasm"/>
    <property type="evidence" value="ECO:0007669"/>
    <property type="project" value="UniProtKB-SubCell"/>
</dbReference>
<comment type="catalytic activity">
    <reaction evidence="13 16">
        <text>a 2'-deoxyribonucleoside 5'-diphosphate + ATP = a 2'-deoxyribonucleoside 5'-triphosphate + ADP</text>
        <dbReference type="Rhea" id="RHEA:44640"/>
        <dbReference type="ChEBI" id="CHEBI:30616"/>
        <dbReference type="ChEBI" id="CHEBI:61560"/>
        <dbReference type="ChEBI" id="CHEBI:73316"/>
        <dbReference type="ChEBI" id="CHEBI:456216"/>
        <dbReference type="EC" id="2.7.4.6"/>
    </reaction>
</comment>
<gene>
    <name evidence="13" type="primary">ndk</name>
    <name evidence="18" type="ORF">PV02_08660</name>
</gene>
<dbReference type="HAMAP" id="MF_00451">
    <property type="entry name" value="NDP_kinase"/>
    <property type="match status" value="1"/>
</dbReference>
<dbReference type="PROSITE" id="PS00469">
    <property type="entry name" value="NDPK"/>
    <property type="match status" value="1"/>
</dbReference>
<keyword evidence="9 13" id="KW-0418">Kinase</keyword>
<dbReference type="GO" id="GO:0006228">
    <property type="term" value="P:UTP biosynthetic process"/>
    <property type="evidence" value="ECO:0007669"/>
    <property type="project" value="UniProtKB-UniRule"/>
</dbReference>
<feature type="binding site" evidence="13 14">
    <location>
        <position position="57"/>
    </location>
    <ligand>
        <name>ATP</name>
        <dbReference type="ChEBI" id="CHEBI:30616"/>
    </ligand>
</feature>
<dbReference type="EC" id="2.7.4.6" evidence="3 13"/>
<reference evidence="18 19" key="1">
    <citation type="journal article" date="2011" name="Appl. Environ. Microbiol.">
        <title>Methanogenic archaea isolated from Taiwan's Chelungpu fault.</title>
        <authorList>
            <person name="Wu S.Y."/>
            <person name="Lai M.C."/>
        </authorList>
    </citation>
    <scope>NUCLEOTIDE SEQUENCE [LARGE SCALE GENOMIC DNA]</scope>
    <source>
        <strain evidence="18 19">St545Mb</strain>
    </source>
</reference>
<feature type="binding site" evidence="13 14">
    <location>
        <position position="9"/>
    </location>
    <ligand>
        <name>ATP</name>
        <dbReference type="ChEBI" id="CHEBI:30616"/>
    </ligand>
</feature>
<dbReference type="PROSITE" id="PS51374">
    <property type="entry name" value="NDPK_LIKE"/>
    <property type="match status" value="1"/>
</dbReference>
<comment type="subcellular location">
    <subcellularLocation>
        <location evidence="13">Cytoplasm</location>
    </subcellularLocation>
</comment>
<keyword evidence="5 13" id="KW-0597">Phosphoprotein</keyword>
<dbReference type="GO" id="GO:0006241">
    <property type="term" value="P:CTP biosynthetic process"/>
    <property type="evidence" value="ECO:0007669"/>
    <property type="project" value="UniProtKB-UniRule"/>
</dbReference>